<dbReference type="InterPro" id="IPR011600">
    <property type="entry name" value="Pept_C14_caspase"/>
</dbReference>
<evidence type="ECO:0000259" key="2">
    <source>
        <dbReference type="Pfam" id="PF00656"/>
    </source>
</evidence>
<feature type="compositionally biased region" description="Polar residues" evidence="1">
    <location>
        <begin position="676"/>
        <end position="687"/>
    </location>
</feature>
<evidence type="ECO:0000313" key="4">
    <source>
        <dbReference type="Proteomes" id="UP000024329"/>
    </source>
</evidence>
<name>A0A031K1U3_9SPHN</name>
<dbReference type="EMBL" id="JFYZ01000002">
    <property type="protein sequence ID" value="EZP83926.1"/>
    <property type="molecule type" value="Genomic_DNA"/>
</dbReference>
<feature type="domain" description="Peptidase C14 caspase" evidence="2">
    <location>
        <begin position="66"/>
        <end position="289"/>
    </location>
</feature>
<dbReference type="InterPro" id="IPR052039">
    <property type="entry name" value="Caspase-related_regulators"/>
</dbReference>
<comment type="caution">
    <text evidence="3">The sequence shown here is derived from an EMBL/GenBank/DDBJ whole genome shotgun (WGS) entry which is preliminary data.</text>
</comment>
<protein>
    <submittedName>
        <fullName evidence="3">Peptidase C14, caspase catalytic subunit p20</fullName>
    </submittedName>
</protein>
<dbReference type="Pfam" id="PF00656">
    <property type="entry name" value="Peptidase_C14"/>
    <property type="match status" value="1"/>
</dbReference>
<dbReference type="Gene3D" id="3.40.50.1460">
    <property type="match status" value="1"/>
</dbReference>
<dbReference type="SUPFAM" id="SSF52129">
    <property type="entry name" value="Caspase-like"/>
    <property type="match status" value="1"/>
</dbReference>
<dbReference type="eggNOG" id="COG4249">
    <property type="taxonomic scope" value="Bacteria"/>
</dbReference>
<gene>
    <name evidence="3" type="ORF">BV97_01119</name>
</gene>
<organism evidence="3 4">
    <name type="scientific">Novosphingobium resinovorum</name>
    <dbReference type="NCBI Taxonomy" id="158500"/>
    <lineage>
        <taxon>Bacteria</taxon>
        <taxon>Pseudomonadati</taxon>
        <taxon>Pseudomonadota</taxon>
        <taxon>Alphaproteobacteria</taxon>
        <taxon>Sphingomonadales</taxon>
        <taxon>Sphingomonadaceae</taxon>
        <taxon>Novosphingobium</taxon>
    </lineage>
</organism>
<reference evidence="3 4" key="1">
    <citation type="submission" date="2014-03" db="EMBL/GenBank/DDBJ databases">
        <title>Whole genome sequence of Novosphingobium resinovorum KF1.</title>
        <authorList>
            <person name="Gan H.M."/>
            <person name="Gan H.Y."/>
            <person name="Chew T.H."/>
            <person name="Savka M.A."/>
        </authorList>
    </citation>
    <scope>NUCLEOTIDE SEQUENCE [LARGE SCALE GENOMIC DNA]</scope>
    <source>
        <strain evidence="3 4">KF1</strain>
    </source>
</reference>
<proteinExistence type="predicted"/>
<dbReference type="Gene3D" id="1.25.40.10">
    <property type="entry name" value="Tetratricopeptide repeat domain"/>
    <property type="match status" value="1"/>
</dbReference>
<dbReference type="PATRIC" id="fig|158500.4.peg.1150"/>
<dbReference type="GO" id="GO:0004197">
    <property type="term" value="F:cysteine-type endopeptidase activity"/>
    <property type="evidence" value="ECO:0007669"/>
    <property type="project" value="InterPro"/>
</dbReference>
<dbReference type="PANTHER" id="PTHR22576:SF37">
    <property type="entry name" value="MUCOSA-ASSOCIATED LYMPHOID TISSUE LYMPHOMA TRANSLOCATION PROTEIN 1"/>
    <property type="match status" value="1"/>
</dbReference>
<evidence type="ECO:0000313" key="3">
    <source>
        <dbReference type="EMBL" id="EZP83926.1"/>
    </source>
</evidence>
<dbReference type="Proteomes" id="UP000024329">
    <property type="component" value="Unassembled WGS sequence"/>
</dbReference>
<dbReference type="PANTHER" id="PTHR22576">
    <property type="entry name" value="MUCOSA ASSOCIATED LYMPHOID TISSUE LYMPHOMA TRANSLOCATION PROTEIN 1/PARACASPASE"/>
    <property type="match status" value="1"/>
</dbReference>
<dbReference type="InterPro" id="IPR029030">
    <property type="entry name" value="Caspase-like_dom_sf"/>
</dbReference>
<dbReference type="InterPro" id="IPR011990">
    <property type="entry name" value="TPR-like_helical_dom_sf"/>
</dbReference>
<accession>A0A031K1U3</accession>
<evidence type="ECO:0000256" key="1">
    <source>
        <dbReference type="SAM" id="MobiDB-lite"/>
    </source>
</evidence>
<feature type="region of interest" description="Disordered" evidence="1">
    <location>
        <begin position="671"/>
        <end position="696"/>
    </location>
</feature>
<sequence length="696" mass="76110">MRLGIVPQFKSIRLEHYLWIVLIAALFVLPVCGRANEPRNGDEKTCLARAGNSQAAIRLCAPAGPRFALVVGLEDYAAYHPYKGQTWSRLEIAGRDADAMAQRLVASGFALVGEKVQRNLTRATFSDALKSLARLGDGRNATLLVYVSGHGFTHRSQTLVAPVEAPRPIPGVPTVSDRYISVTDIERLLGPSAPRLQIILFDACRDALPSIDPVRGEQDVLGPQTVLGLAAAPGTTVDVREGAAISTYTRALLDGLSNPSVDLTLSRLFFDVSSAVIDLTAGEQKPVFRYGSPQLHSMLSAGAVFAGTPDPFASEADVAFDLVVQRQILHTFDYALACDWAEKPERKNPIPIEARQFYGLVLFAVRDDAERSVRCNQISDEVDKDAKLPAPLTERLDDYMARNVNGLLMQTAQSGNGHANWIVFLFSLGNTRELLFTRDMLNSYLPSERRTALEFLYRAADGGEPMAQLLLGQQSMPAESESSYFAVLPGPISETYENGRAYLERALDAGIGDAGLILAYNARRNLQDLDTHPELYRSYVEKALTKRMLIFPPPYVLTARFLLADDYLNGNTGPKNAAKGLAMMLEVADTPSPGEGADMSGAGLAAWRLAFLWMTQTAPLPEGMTRDQAVYTYTQRAMKLGVKEALEFGSEAYAEGRYGFPKDAIHAADAKREAATTETISRYSITPQRPKPGKRQ</sequence>
<dbReference type="GO" id="GO:0006508">
    <property type="term" value="P:proteolysis"/>
    <property type="evidence" value="ECO:0007669"/>
    <property type="project" value="InterPro"/>
</dbReference>
<dbReference type="AlphaFoldDB" id="A0A031K1U3"/>